<feature type="transmembrane region" description="Helical" evidence="1">
    <location>
        <begin position="58"/>
        <end position="78"/>
    </location>
</feature>
<accession>A0A223KXQ1</accession>
<dbReference type="RefSeq" id="WP_066416982.1">
    <property type="nucleotide sequence ID" value="NZ_CP018866.1"/>
</dbReference>
<dbReference type="Proteomes" id="UP000215224">
    <property type="component" value="Chromosome"/>
</dbReference>
<evidence type="ECO:0000313" key="2">
    <source>
        <dbReference type="EMBL" id="AST94265.1"/>
    </source>
</evidence>
<keyword evidence="1" id="KW-0472">Membrane</keyword>
<keyword evidence="1" id="KW-1133">Transmembrane helix</keyword>
<feature type="transmembrane region" description="Helical" evidence="1">
    <location>
        <begin position="7"/>
        <end position="26"/>
    </location>
</feature>
<keyword evidence="1" id="KW-0812">Transmembrane</keyword>
<dbReference type="AlphaFoldDB" id="A0A223KXQ1"/>
<proteinExistence type="predicted"/>
<evidence type="ECO:0000256" key="1">
    <source>
        <dbReference type="SAM" id="Phobius"/>
    </source>
</evidence>
<feature type="transmembrane region" description="Helical" evidence="1">
    <location>
        <begin position="32"/>
        <end position="51"/>
    </location>
</feature>
<organism evidence="2 3">
    <name type="scientific">Sutcliffiella cohnii</name>
    <dbReference type="NCBI Taxonomy" id="33932"/>
    <lineage>
        <taxon>Bacteria</taxon>
        <taxon>Bacillati</taxon>
        <taxon>Bacillota</taxon>
        <taxon>Bacilli</taxon>
        <taxon>Bacillales</taxon>
        <taxon>Bacillaceae</taxon>
        <taxon>Sutcliffiella</taxon>
    </lineage>
</organism>
<evidence type="ECO:0000313" key="3">
    <source>
        <dbReference type="Proteomes" id="UP000215224"/>
    </source>
</evidence>
<dbReference type="STRING" id="1314751.GCA_001591425_02658"/>
<dbReference type="EMBL" id="CP018866">
    <property type="protein sequence ID" value="AST94265.1"/>
    <property type="molecule type" value="Genomic_DNA"/>
</dbReference>
<gene>
    <name evidence="2" type="ORF">BC6307_07570</name>
</gene>
<reference evidence="2 3" key="1">
    <citation type="submission" date="2016-12" db="EMBL/GenBank/DDBJ databases">
        <title>The whole genome sequencing and assembly of Bacillus cohnii DSM 6307T strain.</title>
        <authorList>
            <person name="Lee Y.-J."/>
            <person name="Yi H."/>
            <person name="Bahn Y.-S."/>
            <person name="Kim J.F."/>
            <person name="Lee D.-W."/>
        </authorList>
    </citation>
    <scope>NUCLEOTIDE SEQUENCE [LARGE SCALE GENOMIC DNA]</scope>
    <source>
        <strain evidence="2 3">DSM 6307</strain>
    </source>
</reference>
<protein>
    <submittedName>
        <fullName evidence="2">Uncharacterized protein</fullName>
    </submittedName>
</protein>
<name>A0A223KXQ1_9BACI</name>
<sequence>MNNRKLFIILSFLCFLIGIATWIPNFLFQYGYGYWLLTFIINPIGIIFGYLGKSKVAIILNIIMTFSFFILMFIGSLIEAVYS</sequence>
<dbReference type="KEGG" id="bcoh:BC6307_07570"/>
<keyword evidence="3" id="KW-1185">Reference proteome</keyword>